<dbReference type="Gene3D" id="1.10.10.2840">
    <property type="entry name" value="PucR C-terminal helix-turn-helix domain"/>
    <property type="match status" value="1"/>
</dbReference>
<dbReference type="InterPro" id="IPR042070">
    <property type="entry name" value="PucR_C-HTH_sf"/>
</dbReference>
<sequence>MEQDTASGPRPAPVPPAAEPTDADPAAAGVPLRRLLLAVGDPLVELLAAPSGLESPVANVVIADPEDDTETHTGDLVLLIGVRGRGASHLVRAAARNGAAAVAVKTSSPEETRHLRGVAGDTGVALLSVAPEVRWEQLQSLCQSVVDEARLSTRGDLGDTAGDLFALAQTVASLTGGLVSIEDPASRVLAYSSGGDREVDELRRLSVLGRKGPESYLALLREWGVFTKLRAGEEVVHIDEHPDLGIRRRLAVGIRAGSRPLGAIWVQEGTRPFAEGAGDALLGAARVAALHIMRRRTEMTAGLRLREDLLAGLLEGRVEAAVLADTVEVDRHNPVLVAVFAPVPGPPPAGPADAADPAEDRNEDRSEDRNEVELRRRRLAGLVSVHTAAYRRKALVTVLHGRVYTLLPSVPLRGAEGTVAALAHRIVTAAQATLGISVQAAIGPPVQALADVPSARVEADRVLAAMRRGLDMRVASMTDVRGRVLISETLELLRGSPELRDPRTALLADHDKEHGSELVPSLLAYLDAFGDVRKAAALLHVHPNTLRYRVRRAEAISGVDFADPNQRLFTHLQLLLEQR</sequence>
<evidence type="ECO:0000259" key="4">
    <source>
        <dbReference type="Pfam" id="PF17853"/>
    </source>
</evidence>
<accession>A0A2P8DM93</accession>
<organism evidence="5 6">
    <name type="scientific">Murinocardiopsis flavida</name>
    <dbReference type="NCBI Taxonomy" id="645275"/>
    <lineage>
        <taxon>Bacteria</taxon>
        <taxon>Bacillati</taxon>
        <taxon>Actinomycetota</taxon>
        <taxon>Actinomycetes</taxon>
        <taxon>Streptosporangiales</taxon>
        <taxon>Nocardiopsidaceae</taxon>
        <taxon>Murinocardiopsis</taxon>
    </lineage>
</organism>
<comment type="caution">
    <text evidence="5">The sequence shown here is derived from an EMBL/GenBank/DDBJ whole genome shotgun (WGS) entry which is preliminary data.</text>
</comment>
<reference evidence="5 6" key="1">
    <citation type="submission" date="2018-03" db="EMBL/GenBank/DDBJ databases">
        <title>Genomic Encyclopedia of Archaeal and Bacterial Type Strains, Phase II (KMG-II): from individual species to whole genera.</title>
        <authorList>
            <person name="Goeker M."/>
        </authorList>
    </citation>
    <scope>NUCLEOTIDE SEQUENCE [LARGE SCALE GENOMIC DNA]</scope>
    <source>
        <strain evidence="5 6">DSM 45312</strain>
    </source>
</reference>
<dbReference type="Pfam" id="PF13556">
    <property type="entry name" value="HTH_30"/>
    <property type="match status" value="1"/>
</dbReference>
<dbReference type="AlphaFoldDB" id="A0A2P8DM93"/>
<keyword evidence="6" id="KW-1185">Reference proteome</keyword>
<feature type="region of interest" description="Disordered" evidence="2">
    <location>
        <begin position="1"/>
        <end position="25"/>
    </location>
</feature>
<evidence type="ECO:0000313" key="5">
    <source>
        <dbReference type="EMBL" id="PSK98338.1"/>
    </source>
</evidence>
<dbReference type="PANTHER" id="PTHR33744">
    <property type="entry name" value="CARBOHYDRATE DIACID REGULATOR"/>
    <property type="match status" value="1"/>
</dbReference>
<comment type="similarity">
    <text evidence="1">Belongs to the CdaR family.</text>
</comment>
<evidence type="ECO:0000256" key="2">
    <source>
        <dbReference type="SAM" id="MobiDB-lite"/>
    </source>
</evidence>
<evidence type="ECO:0000256" key="1">
    <source>
        <dbReference type="ARBA" id="ARBA00006754"/>
    </source>
</evidence>
<dbReference type="RefSeq" id="WP_211301219.1">
    <property type="nucleotide sequence ID" value="NZ_PYGA01000005.1"/>
</dbReference>
<feature type="compositionally biased region" description="Basic and acidic residues" evidence="2">
    <location>
        <begin position="358"/>
        <end position="372"/>
    </location>
</feature>
<dbReference type="InterPro" id="IPR041522">
    <property type="entry name" value="CdaR_GGDEF"/>
</dbReference>
<dbReference type="InterPro" id="IPR051448">
    <property type="entry name" value="CdaR-like_regulators"/>
</dbReference>
<name>A0A2P8DM93_9ACTN</name>
<dbReference type="Proteomes" id="UP000240542">
    <property type="component" value="Unassembled WGS sequence"/>
</dbReference>
<evidence type="ECO:0000259" key="3">
    <source>
        <dbReference type="Pfam" id="PF13556"/>
    </source>
</evidence>
<dbReference type="EMBL" id="PYGA01000005">
    <property type="protein sequence ID" value="PSK98338.1"/>
    <property type="molecule type" value="Genomic_DNA"/>
</dbReference>
<dbReference type="Pfam" id="PF17853">
    <property type="entry name" value="GGDEF_2"/>
    <property type="match status" value="1"/>
</dbReference>
<gene>
    <name evidence="5" type="ORF">CLV63_1058</name>
</gene>
<proteinExistence type="inferred from homology"/>
<feature type="region of interest" description="Disordered" evidence="2">
    <location>
        <begin position="341"/>
        <end position="372"/>
    </location>
</feature>
<feature type="domain" description="PucR C-terminal helix-turn-helix" evidence="3">
    <location>
        <begin position="518"/>
        <end position="575"/>
    </location>
</feature>
<evidence type="ECO:0000313" key="6">
    <source>
        <dbReference type="Proteomes" id="UP000240542"/>
    </source>
</evidence>
<dbReference type="PANTHER" id="PTHR33744:SF17">
    <property type="entry name" value="CONSERVED PROTEIN"/>
    <property type="match status" value="1"/>
</dbReference>
<feature type="domain" description="CdaR GGDEF-like" evidence="4">
    <location>
        <begin position="320"/>
        <end position="464"/>
    </location>
</feature>
<protein>
    <submittedName>
        <fullName evidence="5">CdaR family transcriptional regulator</fullName>
    </submittedName>
</protein>
<dbReference type="InterPro" id="IPR025736">
    <property type="entry name" value="PucR_C-HTH_dom"/>
</dbReference>